<dbReference type="Proteomes" id="UP000431304">
    <property type="component" value="Unassembled WGS sequence"/>
</dbReference>
<evidence type="ECO:0000256" key="2">
    <source>
        <dbReference type="ARBA" id="ARBA00023277"/>
    </source>
</evidence>
<name>A0A173UWJ1_EUBRA</name>
<dbReference type="GO" id="GO:0016861">
    <property type="term" value="F:intramolecular oxidoreductase activity, interconverting aldoses and ketoses"/>
    <property type="evidence" value="ECO:0007669"/>
    <property type="project" value="InterPro"/>
</dbReference>
<dbReference type="RefSeq" id="WP_021740821.1">
    <property type="nucleotide sequence ID" value="NZ_CABKSU010000122.1"/>
</dbReference>
<accession>A0A173UWJ1</accession>
<gene>
    <name evidence="3" type="ORF">ERS852448_02323</name>
    <name evidence="4" type="ORF">GKE72_13700</name>
</gene>
<evidence type="ECO:0000313" key="4">
    <source>
        <dbReference type="EMBL" id="MSD17090.1"/>
    </source>
</evidence>
<evidence type="ECO:0000256" key="1">
    <source>
        <dbReference type="ARBA" id="ARBA00023235"/>
    </source>
</evidence>
<dbReference type="EMBL" id="WKRA01000028">
    <property type="protein sequence ID" value="MSD17090.1"/>
    <property type="molecule type" value="Genomic_DNA"/>
</dbReference>
<sequence length="509" mass="57965">MKRGIDIKLNVRPIFLSLVHQTVFEGPCRFGHDEELEMAYDQMVEAELFEQYKKDLKKYITDPQINVMECIYIERHEDFMSPESMFEAMTVDNDEVDLYLFNTEIGRTDITTEFAQRYKKPIAIMPYNCCCLADCVPPLIARGLEAYGFYDWDDANKTMRAMRVRKVLRNMNVLVTPRYNANKSFSSESSFNSLAQVTDKFGIKFRVLNVHEFIETTHVVDPTTNSTVPGRNINNLDEADMVEIERITDELIAGANKVGMERDMIIKSVKLWYNAQKQMKLYDCNAFSMPCPDACATRRLNQEQFTACLCHSLNNEMGIPSACEYDIGAVVVMMILSNLSNSAAYMGNTNPIFYDENGDAIPERVITAENLKDIKNVPNLYYTFHSTPNRKLKGFDQPYEEYGIQPFAYSGWGATLRYDFAKDAGQVITMARISPDCSHMMIAKGTIVGGGGVDSQNCSLSVIFTVDNQKDFFKKQVRYGGNHMPLVYGDYTEELEMLAEMLGLEVVRA</sequence>
<reference evidence="3 5" key="1">
    <citation type="submission" date="2015-09" db="EMBL/GenBank/DDBJ databases">
        <authorList>
            <consortium name="Pathogen Informatics"/>
        </authorList>
    </citation>
    <scope>NUCLEOTIDE SEQUENCE [LARGE SCALE GENOMIC DNA]</scope>
    <source>
        <strain evidence="3 5">2789STDY5608891</strain>
    </source>
</reference>
<keyword evidence="2" id="KW-0119">Carbohydrate metabolism</keyword>
<reference evidence="4 6" key="2">
    <citation type="journal article" date="2019" name="Nat. Med.">
        <title>A library of human gut bacterial isolates paired with longitudinal multiomics data enables mechanistic microbiome research.</title>
        <authorList>
            <person name="Poyet M."/>
            <person name="Groussin M."/>
            <person name="Gibbons S.M."/>
            <person name="Avila-Pacheco J."/>
            <person name="Jiang X."/>
            <person name="Kearney S.M."/>
            <person name="Perrotta A.R."/>
            <person name="Berdy B."/>
            <person name="Zhao S."/>
            <person name="Lieberman T.D."/>
            <person name="Swanson P.K."/>
            <person name="Smith M."/>
            <person name="Roesemann S."/>
            <person name="Alexander J.E."/>
            <person name="Rich S.A."/>
            <person name="Livny J."/>
            <person name="Vlamakis H."/>
            <person name="Clish C."/>
            <person name="Bullock K."/>
            <person name="Deik A."/>
            <person name="Scott J."/>
            <person name="Pierce K.A."/>
            <person name="Xavier R.J."/>
            <person name="Alm E.J."/>
        </authorList>
    </citation>
    <scope>NUCLEOTIDE SEQUENCE [LARGE SCALE GENOMIC DNA]</scope>
    <source>
        <strain evidence="4 6">BIOML-A3</strain>
    </source>
</reference>
<dbReference type="AlphaFoldDB" id="A0A173UWJ1"/>
<dbReference type="EMBL" id="CYYA01000017">
    <property type="protein sequence ID" value="CUN19442.1"/>
    <property type="molecule type" value="Genomic_DNA"/>
</dbReference>
<dbReference type="PANTHER" id="PTHR36120:SF1">
    <property type="entry name" value="L-FUCOSE ISOMERASE C-TERMINAL DOMAIN-CONTAINING PROTEIN"/>
    <property type="match status" value="1"/>
</dbReference>
<dbReference type="InterPro" id="IPR009015">
    <property type="entry name" value="Fucose_isomerase_N/cen_sf"/>
</dbReference>
<dbReference type="SUPFAM" id="SSF53743">
    <property type="entry name" value="FucI/AraA N-terminal and middle domains"/>
    <property type="match status" value="1"/>
</dbReference>
<dbReference type="GO" id="GO:0005996">
    <property type="term" value="P:monosaccharide metabolic process"/>
    <property type="evidence" value="ECO:0007669"/>
    <property type="project" value="InterPro"/>
</dbReference>
<organism evidence="3 5">
    <name type="scientific">Eubacterium ramulus</name>
    <dbReference type="NCBI Taxonomy" id="39490"/>
    <lineage>
        <taxon>Bacteria</taxon>
        <taxon>Bacillati</taxon>
        <taxon>Bacillota</taxon>
        <taxon>Clostridia</taxon>
        <taxon>Eubacteriales</taxon>
        <taxon>Eubacteriaceae</taxon>
        <taxon>Eubacterium</taxon>
    </lineage>
</organism>
<dbReference type="PANTHER" id="PTHR36120">
    <property type="entry name" value="FUCOSE ISOMERASE"/>
    <property type="match status" value="1"/>
</dbReference>
<dbReference type="GeneID" id="42788086"/>
<dbReference type="GO" id="GO:0005737">
    <property type="term" value="C:cytoplasm"/>
    <property type="evidence" value="ECO:0007669"/>
    <property type="project" value="InterPro"/>
</dbReference>
<dbReference type="OrthoDB" id="5098076at2"/>
<evidence type="ECO:0000313" key="6">
    <source>
        <dbReference type="Proteomes" id="UP000431304"/>
    </source>
</evidence>
<evidence type="ECO:0000313" key="3">
    <source>
        <dbReference type="EMBL" id="CUN19442.1"/>
    </source>
</evidence>
<evidence type="ECO:0000313" key="5">
    <source>
        <dbReference type="Proteomes" id="UP000095492"/>
    </source>
</evidence>
<protein>
    <submittedName>
        <fullName evidence="3 4">Fucose isomerase</fullName>
    </submittedName>
</protein>
<keyword evidence="1 3" id="KW-0413">Isomerase</keyword>
<dbReference type="STRING" id="39490.ERS852448_02323"/>
<proteinExistence type="predicted"/>
<dbReference type="Proteomes" id="UP000095492">
    <property type="component" value="Unassembled WGS sequence"/>
</dbReference>